<gene>
    <name evidence="2" type="ORF">SAMN02746062_02265</name>
</gene>
<keyword evidence="3" id="KW-1185">Reference proteome</keyword>
<dbReference type="AlphaFoldDB" id="A0A286ERN4"/>
<dbReference type="EMBL" id="OCNF01000034">
    <property type="protein sequence ID" value="SOD73591.1"/>
    <property type="molecule type" value="Genomic_DNA"/>
</dbReference>
<keyword evidence="1" id="KW-0812">Transmembrane</keyword>
<organism evidence="2 3">
    <name type="scientific">Alysiella filiformis DSM 16848</name>
    <dbReference type="NCBI Taxonomy" id="1120981"/>
    <lineage>
        <taxon>Bacteria</taxon>
        <taxon>Pseudomonadati</taxon>
        <taxon>Pseudomonadota</taxon>
        <taxon>Betaproteobacteria</taxon>
        <taxon>Neisseriales</taxon>
        <taxon>Neisseriaceae</taxon>
        <taxon>Alysiella</taxon>
    </lineage>
</organism>
<accession>A0A286ERN4</accession>
<protein>
    <submittedName>
        <fullName evidence="2">Uncharacterized protein</fullName>
    </submittedName>
</protein>
<feature type="transmembrane region" description="Helical" evidence="1">
    <location>
        <begin position="20"/>
        <end position="38"/>
    </location>
</feature>
<feature type="transmembrane region" description="Helical" evidence="1">
    <location>
        <begin position="50"/>
        <end position="75"/>
    </location>
</feature>
<evidence type="ECO:0000256" key="1">
    <source>
        <dbReference type="SAM" id="Phobius"/>
    </source>
</evidence>
<keyword evidence="1" id="KW-0472">Membrane</keyword>
<name>A0A286ERN4_9NEIS</name>
<sequence>MFTTYDLQQFLDGITTLLTWGYWATMLFLLAIFVPTAFKKGNSQNRKILNSIGVSAGIIVLFVRIIPMLLMMAFAPSKAEQQEAEEWQRKYQTAKALFKQQCEKAGEKIYRTVDNVEGIMLLKVIKDDGISRDAKHHDPMWDDAVLRSSTDNEFIGNFLGVYGLPEYMYIDILQKNEKNVIRYVDNNNRLPLIQTLNPQNPSRYAVNFEHNIDPKLRKHWVAGVTIQIIDRKNNEIIAEKIIYAFEKGLGSKGGGRMPWAFAITCENKDTSDNILPRFVNQVLKPRNVKQETPNIQ</sequence>
<evidence type="ECO:0000313" key="2">
    <source>
        <dbReference type="EMBL" id="SOD73591.1"/>
    </source>
</evidence>
<proteinExistence type="predicted"/>
<dbReference type="Proteomes" id="UP000219669">
    <property type="component" value="Unassembled WGS sequence"/>
</dbReference>
<keyword evidence="1" id="KW-1133">Transmembrane helix</keyword>
<reference evidence="2 3" key="1">
    <citation type="submission" date="2017-09" db="EMBL/GenBank/DDBJ databases">
        <authorList>
            <person name="Ehlers B."/>
            <person name="Leendertz F.H."/>
        </authorList>
    </citation>
    <scope>NUCLEOTIDE SEQUENCE [LARGE SCALE GENOMIC DNA]</scope>
    <source>
        <strain evidence="2 3">DSM 16848</strain>
    </source>
</reference>
<evidence type="ECO:0000313" key="3">
    <source>
        <dbReference type="Proteomes" id="UP000219669"/>
    </source>
</evidence>